<evidence type="ECO:0000313" key="6">
    <source>
        <dbReference type="Proteomes" id="UP000029585"/>
    </source>
</evidence>
<evidence type="ECO:0000256" key="3">
    <source>
        <dbReference type="SAM" id="MobiDB-lite"/>
    </source>
</evidence>
<proteinExistence type="inferred from homology"/>
<evidence type="ECO:0000256" key="2">
    <source>
        <dbReference type="ARBA" id="ARBA00023136"/>
    </source>
</evidence>
<keyword evidence="6" id="KW-1185">Reference proteome</keyword>
<dbReference type="InterPro" id="IPR004995">
    <property type="entry name" value="Spore_Ger"/>
</dbReference>
<dbReference type="AlphaFoldDB" id="A0A096BDR4"/>
<feature type="region of interest" description="Disordered" evidence="3">
    <location>
        <begin position="1"/>
        <end position="21"/>
    </location>
</feature>
<dbReference type="PATRIC" id="fig|742738.3.peg.3"/>
<feature type="transmembrane region" description="Helical" evidence="4">
    <location>
        <begin position="305"/>
        <end position="327"/>
    </location>
</feature>
<evidence type="ECO:0000256" key="1">
    <source>
        <dbReference type="ARBA" id="ARBA00005278"/>
    </source>
</evidence>
<name>A0A096BDR4_FLAPL</name>
<comment type="caution">
    <text evidence="5">The sequence shown here is derived from an EMBL/GenBank/DDBJ whole genome shotgun (WGS) entry which is preliminary data.</text>
</comment>
<keyword evidence="4" id="KW-0812">Transmembrane</keyword>
<dbReference type="PANTHER" id="PTHR22550">
    <property type="entry name" value="SPORE GERMINATION PROTEIN"/>
    <property type="match status" value="1"/>
</dbReference>
<keyword evidence="4" id="KW-1133">Transmembrane helix</keyword>
<organism evidence="5 6">
    <name type="scientific">Flavonifractor plautii 1_3_50AFAA</name>
    <dbReference type="NCBI Taxonomy" id="742738"/>
    <lineage>
        <taxon>Bacteria</taxon>
        <taxon>Bacillati</taxon>
        <taxon>Bacillota</taxon>
        <taxon>Clostridia</taxon>
        <taxon>Eubacteriales</taxon>
        <taxon>Oscillospiraceae</taxon>
        <taxon>Flavonifractor</taxon>
    </lineage>
</organism>
<dbReference type="eggNOG" id="COG0697">
    <property type="taxonomic scope" value="Bacteria"/>
</dbReference>
<feature type="transmembrane region" description="Helical" evidence="4">
    <location>
        <begin position="397"/>
        <end position="416"/>
    </location>
</feature>
<dbReference type="HOGENOM" id="CLU_021639_4_1_9"/>
<accession>A0A096BDR4</accession>
<feature type="transmembrane region" description="Helical" evidence="4">
    <location>
        <begin position="428"/>
        <end position="456"/>
    </location>
</feature>
<comment type="similarity">
    <text evidence="1">Belongs to the GerABKA family.</text>
</comment>
<evidence type="ECO:0000313" key="5">
    <source>
        <dbReference type="EMBL" id="KGF57588.1"/>
    </source>
</evidence>
<evidence type="ECO:0000256" key="4">
    <source>
        <dbReference type="SAM" id="Phobius"/>
    </source>
</evidence>
<dbReference type="Pfam" id="PF03323">
    <property type="entry name" value="GerA"/>
    <property type="match status" value="1"/>
</dbReference>
<evidence type="ECO:0008006" key="7">
    <source>
        <dbReference type="Google" id="ProtNLM"/>
    </source>
</evidence>
<dbReference type="PANTHER" id="PTHR22550:SF9">
    <property type="entry name" value="STAGE V SPORULATION PROTEIN AF"/>
    <property type="match status" value="1"/>
</dbReference>
<sequence>MGFFGRKRAPSVPHPRKEPRFNGPLTLERLEQIFQDCVDFTKRPVSLGEGGACTLTLCYLSGMVKMERVSDYVLRPLAQDEALARCGTPRQAMEEMMGGALYNLSAAERTTLDEAAFDLVAGWCLLFFPGESAVLSLFVGTEEKRSISSPSNETVLKGSRDAFVESLRTNTSIVRRHLKAPELRIREQVVGRQSVTSVDILYIEGLTNPHLVEQVAAQLADIDIDAVLATGNIEEYIVPAARTAFPLVQYTERSDRFCAGLAEGRVGILIDGLPLGYLAPGVLGDFLQAPQDKSESWLLASALTLLRYLCMLGTLLLPALYVAMVTFHQEMIPTRLALSIIAAKQDVPFRSVFEVIVLLLAFEILQEAGLRLPQSIGQTVSIIGGLVVGSAAVEAKIISPAVLIVVAIAGIAGYTMPSQEVAGALRIWRFLLALLASAAGLFGVVAGLSALVIHLAGIESFGVSYLTPFASNAGEQVEGHAVFRQPLPRVKQRPAALKTRNRRNQK</sequence>
<dbReference type="Proteomes" id="UP000029585">
    <property type="component" value="Unassembled WGS sequence"/>
</dbReference>
<dbReference type="GO" id="GO:0016020">
    <property type="term" value="C:membrane"/>
    <property type="evidence" value="ECO:0007669"/>
    <property type="project" value="InterPro"/>
</dbReference>
<reference evidence="5 6" key="1">
    <citation type="submission" date="2011-08" db="EMBL/GenBank/DDBJ databases">
        <title>The Genome Sequence of Clostridium orbiscindens 1_3_50AFAA.</title>
        <authorList>
            <consortium name="The Broad Institute Genome Sequencing Platform"/>
            <person name="Earl A."/>
            <person name="Ward D."/>
            <person name="Feldgarden M."/>
            <person name="Gevers D."/>
            <person name="Daigneault M."/>
            <person name="Strauss J."/>
            <person name="Allen-Vercoe E."/>
            <person name="Young S.K."/>
            <person name="Zeng Q."/>
            <person name="Gargeya S."/>
            <person name="Fitzgerald M."/>
            <person name="Haas B."/>
            <person name="Abouelleil A."/>
            <person name="Alvarado L."/>
            <person name="Arachchi H.M."/>
            <person name="Berlin A."/>
            <person name="Brown A."/>
            <person name="Chapman S.B."/>
            <person name="Chen Z."/>
            <person name="Dunbar C."/>
            <person name="Freedman E."/>
            <person name="Gearin G."/>
            <person name="Gellesch M."/>
            <person name="Goldberg J."/>
            <person name="Griggs A."/>
            <person name="Gujja S."/>
            <person name="Heiman D."/>
            <person name="Howarth C."/>
            <person name="Larson L."/>
            <person name="Lui A."/>
            <person name="MacDonald P.J.P."/>
            <person name="Montmayeur A."/>
            <person name="Murphy C."/>
            <person name="Neiman D."/>
            <person name="Pearson M."/>
            <person name="Priest M."/>
            <person name="Roberts A."/>
            <person name="Saif S."/>
            <person name="Shea T."/>
            <person name="Shenoy N."/>
            <person name="Sisk P."/>
            <person name="Stolte C."/>
            <person name="Sykes S."/>
            <person name="Wortman J."/>
            <person name="Nusbaum C."/>
            <person name="Birren B."/>
        </authorList>
    </citation>
    <scope>NUCLEOTIDE SEQUENCE [LARGE SCALE GENOMIC DNA]</scope>
    <source>
        <strain evidence="5 6">1_3_50AFAA</strain>
    </source>
</reference>
<dbReference type="PIRSF" id="PIRSF005690">
    <property type="entry name" value="GerBA"/>
    <property type="match status" value="1"/>
</dbReference>
<keyword evidence="2 4" id="KW-0472">Membrane</keyword>
<gene>
    <name evidence="5" type="ORF">HMPREF9460_00003</name>
</gene>
<dbReference type="EMBL" id="ADLO01000001">
    <property type="protein sequence ID" value="KGF57588.1"/>
    <property type="molecule type" value="Genomic_DNA"/>
</dbReference>
<dbReference type="RefSeq" id="WP_044937989.1">
    <property type="nucleotide sequence ID" value="NZ_KN174161.1"/>
</dbReference>
<protein>
    <recommendedName>
        <fullName evidence="7">Phage tail protein</fullName>
    </recommendedName>
</protein>
<dbReference type="GO" id="GO:0009847">
    <property type="term" value="P:spore germination"/>
    <property type="evidence" value="ECO:0007669"/>
    <property type="project" value="InterPro"/>
</dbReference>
<dbReference type="InterPro" id="IPR050768">
    <property type="entry name" value="UPF0353/GerABKA_families"/>
</dbReference>